<dbReference type="PANTHER" id="PTHR35400:SF3">
    <property type="entry name" value="SLL1072 PROTEIN"/>
    <property type="match status" value="1"/>
</dbReference>
<dbReference type="InterPro" id="IPR012296">
    <property type="entry name" value="Nuclease_put_TT1808"/>
</dbReference>
<evidence type="ECO:0000313" key="3">
    <source>
        <dbReference type="Proteomes" id="UP001611450"/>
    </source>
</evidence>
<dbReference type="Pfam" id="PF05685">
    <property type="entry name" value="Uma2"/>
    <property type="match status" value="1"/>
</dbReference>
<sequence length="245" mass="27528">MGERAAELVPNVTVVRRMAATGDVDEVADTGVLIRIRPMSAIFDWARPDNVQPEPITVDIWRELPEEFCRLVEVVNGDAVRCESPSRAHQKAVHRLLAMLESAARENMAEDPSACLDANHDFDVVLWEVPRATIRRPDIALFECVPADVRPMPARHLKIAVEIISPSHVKTDRLEKMGEYAAAGIPWYWLVSVSDTEVTAIETYGLDHSVGHYRLARVLKPQTAFAVDLPIRIHLDWDQLTDLVL</sequence>
<keyword evidence="2" id="KW-0540">Nuclease</keyword>
<dbReference type="InterPro" id="IPR011335">
    <property type="entry name" value="Restrct_endonuc-II-like"/>
</dbReference>
<dbReference type="InterPro" id="IPR008538">
    <property type="entry name" value="Uma2"/>
</dbReference>
<dbReference type="SUPFAM" id="SSF52980">
    <property type="entry name" value="Restriction endonuclease-like"/>
    <property type="match status" value="1"/>
</dbReference>
<evidence type="ECO:0000313" key="2">
    <source>
        <dbReference type="EMBL" id="MFI2320827.1"/>
    </source>
</evidence>
<dbReference type="EMBL" id="JBIRXV010000001">
    <property type="protein sequence ID" value="MFI2320827.1"/>
    <property type="molecule type" value="Genomic_DNA"/>
</dbReference>
<feature type="domain" description="Putative restriction endonuclease" evidence="1">
    <location>
        <begin position="72"/>
        <end position="227"/>
    </location>
</feature>
<evidence type="ECO:0000259" key="1">
    <source>
        <dbReference type="Pfam" id="PF05685"/>
    </source>
</evidence>
<keyword evidence="2" id="KW-0255">Endonuclease</keyword>
<proteinExistence type="predicted"/>
<accession>A0ABW7WGC1</accession>
<dbReference type="CDD" id="cd06260">
    <property type="entry name" value="DUF820-like"/>
    <property type="match status" value="1"/>
</dbReference>
<reference evidence="2 3" key="1">
    <citation type="submission" date="2024-10" db="EMBL/GenBank/DDBJ databases">
        <title>The Natural Products Discovery Center: Release of the First 8490 Sequenced Strains for Exploring Actinobacteria Biosynthetic Diversity.</title>
        <authorList>
            <person name="Kalkreuter E."/>
            <person name="Kautsar S.A."/>
            <person name="Yang D."/>
            <person name="Bader C.D."/>
            <person name="Teijaro C.N."/>
            <person name="Fluegel L."/>
            <person name="Davis C.M."/>
            <person name="Simpson J.R."/>
            <person name="Lauterbach L."/>
            <person name="Steele A.D."/>
            <person name="Gui C."/>
            <person name="Meng S."/>
            <person name="Li G."/>
            <person name="Viehrig K."/>
            <person name="Ye F."/>
            <person name="Su P."/>
            <person name="Kiefer A.F."/>
            <person name="Nichols A."/>
            <person name="Cepeda A.J."/>
            <person name="Yan W."/>
            <person name="Fan B."/>
            <person name="Jiang Y."/>
            <person name="Adhikari A."/>
            <person name="Zheng C.-J."/>
            <person name="Schuster L."/>
            <person name="Cowan T.M."/>
            <person name="Smanski M.J."/>
            <person name="Chevrette M.G."/>
            <person name="De Carvalho L.P.S."/>
            <person name="Shen B."/>
        </authorList>
    </citation>
    <scope>NUCLEOTIDE SEQUENCE [LARGE SCALE GENOMIC DNA]</scope>
    <source>
        <strain evidence="2 3">NPDC019626</strain>
    </source>
</reference>
<protein>
    <submittedName>
        <fullName evidence="2">Uma2 family endonuclease</fullName>
    </submittedName>
</protein>
<dbReference type="Proteomes" id="UP001611450">
    <property type="component" value="Unassembled WGS sequence"/>
</dbReference>
<organism evidence="2 3">
    <name type="scientific">Nocardia beijingensis</name>
    <dbReference type="NCBI Taxonomy" id="95162"/>
    <lineage>
        <taxon>Bacteria</taxon>
        <taxon>Bacillati</taxon>
        <taxon>Actinomycetota</taxon>
        <taxon>Actinomycetes</taxon>
        <taxon>Mycobacteriales</taxon>
        <taxon>Nocardiaceae</taxon>
        <taxon>Nocardia</taxon>
    </lineage>
</organism>
<keyword evidence="3" id="KW-1185">Reference proteome</keyword>
<dbReference type="Gene3D" id="3.90.1570.10">
    <property type="entry name" value="tt1808, chain A"/>
    <property type="match status" value="1"/>
</dbReference>
<dbReference type="RefSeq" id="WP_396944846.1">
    <property type="nucleotide sequence ID" value="NZ_JBIRXV010000001.1"/>
</dbReference>
<keyword evidence="2" id="KW-0378">Hydrolase</keyword>
<dbReference type="PANTHER" id="PTHR35400">
    <property type="entry name" value="SLR1083 PROTEIN"/>
    <property type="match status" value="1"/>
</dbReference>
<comment type="caution">
    <text evidence="2">The sequence shown here is derived from an EMBL/GenBank/DDBJ whole genome shotgun (WGS) entry which is preliminary data.</text>
</comment>
<dbReference type="GO" id="GO:0004519">
    <property type="term" value="F:endonuclease activity"/>
    <property type="evidence" value="ECO:0007669"/>
    <property type="project" value="UniProtKB-KW"/>
</dbReference>
<name>A0ABW7WGC1_9NOCA</name>
<gene>
    <name evidence="2" type="ORF">ACH47G_10075</name>
</gene>